<evidence type="ECO:0000256" key="1">
    <source>
        <dbReference type="ARBA" id="ARBA00022723"/>
    </source>
</evidence>
<dbReference type="AlphaFoldDB" id="A0A0D9W3K1"/>
<dbReference type="GO" id="GO:0016114">
    <property type="term" value="P:terpenoid biosynthetic process"/>
    <property type="evidence" value="ECO:0007669"/>
    <property type="project" value="InterPro"/>
</dbReference>
<dbReference type="SUPFAM" id="SSF48576">
    <property type="entry name" value="Terpenoid synthases"/>
    <property type="match status" value="1"/>
</dbReference>
<feature type="domain" description="Terpene synthase metal-binding" evidence="3">
    <location>
        <begin position="211"/>
        <end position="381"/>
    </location>
</feature>
<dbReference type="STRING" id="77586.A0A0D9W3K1"/>
<proteinExistence type="predicted"/>
<dbReference type="InterPro" id="IPR036965">
    <property type="entry name" value="Terpene_synth_N_sf"/>
</dbReference>
<dbReference type="Gene3D" id="1.50.10.130">
    <property type="entry name" value="Terpene synthase, N-terminal domain"/>
    <property type="match status" value="1"/>
</dbReference>
<dbReference type="eggNOG" id="ENOG502QUCN">
    <property type="taxonomic scope" value="Eukaryota"/>
</dbReference>
<organism evidence="4 5">
    <name type="scientific">Leersia perrieri</name>
    <dbReference type="NCBI Taxonomy" id="77586"/>
    <lineage>
        <taxon>Eukaryota</taxon>
        <taxon>Viridiplantae</taxon>
        <taxon>Streptophyta</taxon>
        <taxon>Embryophyta</taxon>
        <taxon>Tracheophyta</taxon>
        <taxon>Spermatophyta</taxon>
        <taxon>Magnoliopsida</taxon>
        <taxon>Liliopsida</taxon>
        <taxon>Poales</taxon>
        <taxon>Poaceae</taxon>
        <taxon>BOP clade</taxon>
        <taxon>Oryzoideae</taxon>
        <taxon>Oryzeae</taxon>
        <taxon>Oryzinae</taxon>
        <taxon>Leersia</taxon>
    </lineage>
</organism>
<dbReference type="Proteomes" id="UP000032180">
    <property type="component" value="Chromosome 4"/>
</dbReference>
<reference evidence="5" key="2">
    <citation type="submission" date="2013-12" db="EMBL/GenBank/DDBJ databases">
        <authorList>
            <person name="Yu Y."/>
            <person name="Lee S."/>
            <person name="de Baynast K."/>
            <person name="Wissotski M."/>
            <person name="Liu L."/>
            <person name="Talag J."/>
            <person name="Goicoechea J."/>
            <person name="Angelova A."/>
            <person name="Jetty R."/>
            <person name="Kudrna D."/>
            <person name="Golser W."/>
            <person name="Rivera L."/>
            <person name="Zhang J."/>
            <person name="Wing R."/>
        </authorList>
    </citation>
    <scope>NUCLEOTIDE SEQUENCE</scope>
</reference>
<dbReference type="Pfam" id="PF03936">
    <property type="entry name" value="Terpene_synth_C"/>
    <property type="match status" value="1"/>
</dbReference>
<keyword evidence="5" id="KW-1185">Reference proteome</keyword>
<dbReference type="PANTHER" id="PTHR31225">
    <property type="entry name" value="OS04G0344100 PROTEIN-RELATED"/>
    <property type="match status" value="1"/>
</dbReference>
<evidence type="ECO:0000313" key="5">
    <source>
        <dbReference type="Proteomes" id="UP000032180"/>
    </source>
</evidence>
<dbReference type="GO" id="GO:0010333">
    <property type="term" value="F:terpene synthase activity"/>
    <property type="evidence" value="ECO:0007669"/>
    <property type="project" value="InterPro"/>
</dbReference>
<protein>
    <recommendedName>
        <fullName evidence="6">Terpene synthase N-terminal domain-containing protein</fullName>
    </recommendedName>
</protein>
<sequence length="438" mass="50740">MQGSEECMRQMADKLKKNVRTLFWTSNDVVARMNLVDAIQRLGISHLFENEISSTLSDIHKNDFTSSSLQDIALRFRLLREHGLWVSPDVFNNFKDDDRRFINGVANDPRGLLSLYNAAYLLVHDEPELEEAISFSRHHLKSMIQGSVLKHPLVDQVQRALHLPLPRTYKRAETLHYFLEYGQEEGHNSILLDLAKLDFNILQGVHLKELKAVSEWDENSIPLLPEYLKNFYSKLLNNFKEFEDQVAVNEKYRVSYAKMEFQKLSHYYLEEAEWLHQNHKPSFQEQVALSTKTPGAQLVCVSTAIGRGDVFTKEAFEWTTRSDAIKACAKIMRFMNDIASFKRGKNKGDIASTVECYMNEHKVTSEAAFTELSLLIEDEWRTMNEALFEHHELLPAVQRVVNLAISIMFLYDKRKDAYTFSSHLQEIVKSLFVKPVPM</sequence>
<evidence type="ECO:0000259" key="2">
    <source>
        <dbReference type="Pfam" id="PF01397"/>
    </source>
</evidence>
<dbReference type="Gramene" id="LPERR04G05390.1">
    <property type="protein sequence ID" value="LPERR04G05390.1"/>
    <property type="gene ID" value="LPERR04G05390"/>
</dbReference>
<evidence type="ECO:0008006" key="6">
    <source>
        <dbReference type="Google" id="ProtNLM"/>
    </source>
</evidence>
<evidence type="ECO:0000313" key="4">
    <source>
        <dbReference type="EnsemblPlants" id="LPERR04G05390.1"/>
    </source>
</evidence>
<reference evidence="4" key="3">
    <citation type="submission" date="2015-04" db="UniProtKB">
        <authorList>
            <consortium name="EnsemblPlants"/>
        </authorList>
    </citation>
    <scope>IDENTIFICATION</scope>
</reference>
<dbReference type="HOGENOM" id="CLU_003125_7_0_1"/>
<reference evidence="4 5" key="1">
    <citation type="submission" date="2012-08" db="EMBL/GenBank/DDBJ databases">
        <title>Oryza genome evolution.</title>
        <authorList>
            <person name="Wing R.A."/>
        </authorList>
    </citation>
    <scope>NUCLEOTIDE SEQUENCE</scope>
</reference>
<dbReference type="InterPro" id="IPR008930">
    <property type="entry name" value="Terpenoid_cyclase/PrenylTrfase"/>
</dbReference>
<keyword evidence="1" id="KW-0479">Metal-binding</keyword>
<dbReference type="Gene3D" id="1.10.600.10">
    <property type="entry name" value="Farnesyl Diphosphate Synthase"/>
    <property type="match status" value="1"/>
</dbReference>
<name>A0A0D9W3K1_9ORYZ</name>
<dbReference type="InterPro" id="IPR005630">
    <property type="entry name" value="Terpene_synthase_metal-bd"/>
</dbReference>
<dbReference type="InterPro" id="IPR001906">
    <property type="entry name" value="Terpene_synth_N"/>
</dbReference>
<accession>A0A0D9W3K1</accession>
<dbReference type="PANTHER" id="PTHR31225:SF92">
    <property type="entry name" value="OS04G0345400 PROTEIN"/>
    <property type="match status" value="1"/>
</dbReference>
<dbReference type="GO" id="GO:0000287">
    <property type="term" value="F:magnesium ion binding"/>
    <property type="evidence" value="ECO:0007669"/>
    <property type="project" value="InterPro"/>
</dbReference>
<dbReference type="Pfam" id="PF01397">
    <property type="entry name" value="Terpene_synth"/>
    <property type="match status" value="1"/>
</dbReference>
<dbReference type="InterPro" id="IPR008949">
    <property type="entry name" value="Isoprenoid_synthase_dom_sf"/>
</dbReference>
<dbReference type="SUPFAM" id="SSF48239">
    <property type="entry name" value="Terpenoid cyclases/Protein prenyltransferases"/>
    <property type="match status" value="1"/>
</dbReference>
<dbReference type="InterPro" id="IPR050148">
    <property type="entry name" value="Terpene_synthase-like"/>
</dbReference>
<dbReference type="EnsemblPlants" id="LPERR04G05390.1">
    <property type="protein sequence ID" value="LPERR04G05390.1"/>
    <property type="gene ID" value="LPERR04G05390"/>
</dbReference>
<evidence type="ECO:0000259" key="3">
    <source>
        <dbReference type="Pfam" id="PF03936"/>
    </source>
</evidence>
<feature type="domain" description="Terpene synthase N-terminal" evidence="2">
    <location>
        <begin position="4"/>
        <end position="161"/>
    </location>
</feature>